<dbReference type="EMBL" id="JBBHLL010000001">
    <property type="protein sequence ID" value="KAK7835941.1"/>
    <property type="molecule type" value="Genomic_DNA"/>
</dbReference>
<comment type="caution">
    <text evidence="1">The sequence shown here is derived from an EMBL/GenBank/DDBJ whole genome shotgun (WGS) entry which is preliminary data.</text>
</comment>
<dbReference type="Proteomes" id="UP001488838">
    <property type="component" value="Unassembled WGS sequence"/>
</dbReference>
<sequence length="209" mass="23278">MLSCEQPHREAHMGEELRSHADELPGRWVNLEISLRPSRGLQPKLPLAGSIAAKETNSVIFTFQLSMFRNSEEHNSVAKAAQTQGLRYDSPGFSSCLPDYCCWDRLFRKGFLRKRFYSSEVSRPVAPIVFGASSTTILEGQSRPDQVTTGPAVPSKEIPGTITPLMKQKMPSDYTRCQGLRVSRGDGPHSACKKPWKRPDSLRICKSGV</sequence>
<dbReference type="AlphaFoldDB" id="A0AAW0KDP7"/>
<keyword evidence="2" id="KW-1185">Reference proteome</keyword>
<evidence type="ECO:0000313" key="2">
    <source>
        <dbReference type="Proteomes" id="UP001488838"/>
    </source>
</evidence>
<proteinExistence type="predicted"/>
<protein>
    <submittedName>
        <fullName evidence="1">Uncharacterized protein</fullName>
    </submittedName>
</protein>
<name>A0AAW0KDP7_MYOGA</name>
<evidence type="ECO:0000313" key="1">
    <source>
        <dbReference type="EMBL" id="KAK7835941.1"/>
    </source>
</evidence>
<gene>
    <name evidence="1" type="ORF">U0070_004032</name>
</gene>
<accession>A0AAW0KDP7</accession>
<organism evidence="1 2">
    <name type="scientific">Myodes glareolus</name>
    <name type="common">Bank vole</name>
    <name type="synonym">Clethrionomys glareolus</name>
    <dbReference type="NCBI Taxonomy" id="447135"/>
    <lineage>
        <taxon>Eukaryota</taxon>
        <taxon>Metazoa</taxon>
        <taxon>Chordata</taxon>
        <taxon>Craniata</taxon>
        <taxon>Vertebrata</taxon>
        <taxon>Euteleostomi</taxon>
        <taxon>Mammalia</taxon>
        <taxon>Eutheria</taxon>
        <taxon>Euarchontoglires</taxon>
        <taxon>Glires</taxon>
        <taxon>Rodentia</taxon>
        <taxon>Myomorpha</taxon>
        <taxon>Muroidea</taxon>
        <taxon>Cricetidae</taxon>
        <taxon>Arvicolinae</taxon>
        <taxon>Myodes</taxon>
    </lineage>
</organism>
<reference evidence="1 2" key="1">
    <citation type="journal article" date="2023" name="bioRxiv">
        <title>Conserved and derived expression patterns and positive selection on dental genes reveal complex evolutionary context of ever-growing rodent molars.</title>
        <authorList>
            <person name="Calamari Z.T."/>
            <person name="Song A."/>
            <person name="Cohen E."/>
            <person name="Akter M."/>
            <person name="Roy R.D."/>
            <person name="Hallikas O."/>
            <person name="Christensen M.M."/>
            <person name="Li P."/>
            <person name="Marangoni P."/>
            <person name="Jernvall J."/>
            <person name="Klein O.D."/>
        </authorList>
    </citation>
    <scope>NUCLEOTIDE SEQUENCE [LARGE SCALE GENOMIC DNA]</scope>
    <source>
        <strain evidence="1">V071</strain>
    </source>
</reference>